<dbReference type="SMART" id="SM00360">
    <property type="entry name" value="RRM"/>
    <property type="match status" value="1"/>
</dbReference>
<feature type="repeat" description="Pumilio" evidence="3">
    <location>
        <begin position="582"/>
        <end position="620"/>
    </location>
</feature>
<feature type="region of interest" description="Disordered" evidence="4">
    <location>
        <begin position="1"/>
        <end position="28"/>
    </location>
</feature>
<dbReference type="PANTHER" id="PTHR47093:SF1">
    <property type="entry name" value="PROTEIN JSN1-RELATED"/>
    <property type="match status" value="1"/>
</dbReference>
<dbReference type="InterPro" id="IPR012677">
    <property type="entry name" value="Nucleotide-bd_a/b_plait_sf"/>
</dbReference>
<dbReference type="InterPro" id="IPR052645">
    <property type="entry name" value="Pumilio_domain_protein"/>
</dbReference>
<sequence>MLKEGRDHSRKLGSYRRDTSRSSANSSKLADRFSGFLPSFSSKFLHSKPQQPPEIKVTLEDKLAPSVMQSSNIPVNPPGNILSTPEPEPPIQFPTSSNTIILDSPIKNRQRTNTAPINWDSIPTTHLTRTTTNYSEKSIWTSNEINNSSANIPILSNKPLNNKTTNTTYLNPNHSQFNTGRKRSQTMASYGIPQSIISNSQHVPDSINMSLMGNNNNISNTVNIPLMQDDIDPFSLVWITTNQKNIPHINLVSAVPSSSTIAISNIFPMQWNNGWNTIPNLTSVTLATIFSQFGRILSVRTLKDLYVSLIEFENIEHALLAMDAMQDKEISMVGVPCKITFAKILSYANPVIDPNLQQKPHSIMEECILNGTVQFQVQPNGLQIPLYNDQYNPALPLMLSSNTITKTIPSEQETSPFPLPPSSIETHRDEVLKIIRELCSNDVHMDENRANAMLESGLKLLPCADMSNFGSMPEPVKQRQFETPKLREIRKSLDNNQLTVLEIEQLALCMLDELPELSLDYLGNTIVQRLYDKCDDLIRDIILRKLKSYMSIFGIHKSGTWVCQKLIKTARIARHIMFIIDGVEPYCAALFNDQFGNYVIQEVVKFGPQWNQFIFSNIIANFWTICVNRYGVRAIRACLETTNGKVTDEQLVIIGSIVVVYGEYLITDHNGTLLITWLLDTLNFNNKYLLLTKHILPYLSDLCCHKLGSLTVLKILNSRGNELSKKLIIEKIFNFHDTKDITKTLRYILRDTTSQGPSFLYKMISSRLVLDYEHKEVAIQQIRTVLLENPPRHPHHRLMEEIGLITTSATASRW</sequence>
<protein>
    <recommendedName>
        <fullName evidence="9">PUM-HD domain-containing protein</fullName>
    </recommendedName>
</protein>
<dbReference type="Proteomes" id="UP001306508">
    <property type="component" value="Unassembled WGS sequence"/>
</dbReference>
<dbReference type="Pfam" id="PF00806">
    <property type="entry name" value="PUF"/>
    <property type="match status" value="2"/>
</dbReference>
<gene>
    <name evidence="7" type="ORF">RI543_000804</name>
</gene>
<accession>A0AAN8A7X5</accession>
<evidence type="ECO:0000256" key="4">
    <source>
        <dbReference type="SAM" id="MobiDB-lite"/>
    </source>
</evidence>
<dbReference type="SUPFAM" id="SSF54928">
    <property type="entry name" value="RNA-binding domain, RBD"/>
    <property type="match status" value="1"/>
</dbReference>
<evidence type="ECO:0008006" key="9">
    <source>
        <dbReference type="Google" id="ProtNLM"/>
    </source>
</evidence>
<dbReference type="PANTHER" id="PTHR47093">
    <property type="entry name" value="PROTEIN JSN1-RELATED"/>
    <property type="match status" value="1"/>
</dbReference>
<comment type="caution">
    <text evidence="7">The sequence shown here is derived from an EMBL/GenBank/DDBJ whole genome shotgun (WGS) entry which is preliminary data.</text>
</comment>
<name>A0AAN8A7X5_9SACH</name>
<evidence type="ECO:0000313" key="7">
    <source>
        <dbReference type="EMBL" id="KAK5781622.1"/>
    </source>
</evidence>
<organism evidence="7 8">
    <name type="scientific">Arxiozyma heterogenica</name>
    <dbReference type="NCBI Taxonomy" id="278026"/>
    <lineage>
        <taxon>Eukaryota</taxon>
        <taxon>Fungi</taxon>
        <taxon>Dikarya</taxon>
        <taxon>Ascomycota</taxon>
        <taxon>Saccharomycotina</taxon>
        <taxon>Saccharomycetes</taxon>
        <taxon>Saccharomycetales</taxon>
        <taxon>Saccharomycetaceae</taxon>
        <taxon>Arxiozyma</taxon>
    </lineage>
</organism>
<dbReference type="PROSITE" id="PS50302">
    <property type="entry name" value="PUM"/>
    <property type="match status" value="2"/>
</dbReference>
<keyword evidence="8" id="KW-1185">Reference proteome</keyword>
<dbReference type="EMBL" id="JAWIZZ010000031">
    <property type="protein sequence ID" value="KAK5781622.1"/>
    <property type="molecule type" value="Genomic_DNA"/>
</dbReference>
<evidence type="ECO:0000256" key="2">
    <source>
        <dbReference type="PROSITE-ProRule" id="PRU00176"/>
    </source>
</evidence>
<dbReference type="GO" id="GO:0000288">
    <property type="term" value="P:nuclear-transcribed mRNA catabolic process, deadenylation-dependent decay"/>
    <property type="evidence" value="ECO:0007669"/>
    <property type="project" value="TreeGrafter"/>
</dbReference>
<dbReference type="Pfam" id="PF00076">
    <property type="entry name" value="RRM_1"/>
    <property type="match status" value="1"/>
</dbReference>
<reference evidence="8" key="1">
    <citation type="submission" date="2023-07" db="EMBL/GenBank/DDBJ databases">
        <title>A draft genome of Kazachstania heterogenica Y-27499.</title>
        <authorList>
            <person name="Donic C."/>
            <person name="Kralova J.S."/>
            <person name="Fidel L."/>
            <person name="Ben-Dor S."/>
            <person name="Jung S."/>
        </authorList>
    </citation>
    <scope>NUCLEOTIDE SEQUENCE [LARGE SCALE GENOMIC DNA]</scope>
    <source>
        <strain evidence="8">Y27499</strain>
    </source>
</reference>
<dbReference type="InterPro" id="IPR000504">
    <property type="entry name" value="RRM_dom"/>
</dbReference>
<dbReference type="AlphaFoldDB" id="A0AAN8A7X5"/>
<dbReference type="InterPro" id="IPR033133">
    <property type="entry name" value="PUM-HD"/>
</dbReference>
<feature type="domain" description="RRM" evidence="5">
    <location>
        <begin position="259"/>
        <end position="344"/>
    </location>
</feature>
<dbReference type="Gene3D" id="1.25.10.10">
    <property type="entry name" value="Leucine-rich Repeat Variant"/>
    <property type="match status" value="1"/>
</dbReference>
<dbReference type="InterPro" id="IPR011989">
    <property type="entry name" value="ARM-like"/>
</dbReference>
<dbReference type="InterPro" id="IPR035979">
    <property type="entry name" value="RBD_domain_sf"/>
</dbReference>
<keyword evidence="1" id="KW-0677">Repeat</keyword>
<dbReference type="SMART" id="SM00025">
    <property type="entry name" value="Pumilio"/>
    <property type="match status" value="6"/>
</dbReference>
<evidence type="ECO:0000259" key="6">
    <source>
        <dbReference type="PROSITE" id="PS50303"/>
    </source>
</evidence>
<proteinExistence type="predicted"/>
<dbReference type="GO" id="GO:0003729">
    <property type="term" value="F:mRNA binding"/>
    <property type="evidence" value="ECO:0007669"/>
    <property type="project" value="UniProtKB-ARBA"/>
</dbReference>
<evidence type="ECO:0000259" key="5">
    <source>
        <dbReference type="PROSITE" id="PS50102"/>
    </source>
</evidence>
<dbReference type="PROSITE" id="PS50303">
    <property type="entry name" value="PUM_HD"/>
    <property type="match status" value="1"/>
</dbReference>
<feature type="repeat" description="Pumilio" evidence="3">
    <location>
        <begin position="505"/>
        <end position="544"/>
    </location>
</feature>
<dbReference type="Gene3D" id="3.30.70.330">
    <property type="match status" value="1"/>
</dbReference>
<dbReference type="PROSITE" id="PS50102">
    <property type="entry name" value="RRM"/>
    <property type="match status" value="1"/>
</dbReference>
<evidence type="ECO:0000256" key="3">
    <source>
        <dbReference type="PROSITE-ProRule" id="PRU00317"/>
    </source>
</evidence>
<dbReference type="InterPro" id="IPR016024">
    <property type="entry name" value="ARM-type_fold"/>
</dbReference>
<dbReference type="InterPro" id="IPR001313">
    <property type="entry name" value="Pumilio_RNA-bd_rpt"/>
</dbReference>
<dbReference type="SUPFAM" id="SSF48371">
    <property type="entry name" value="ARM repeat"/>
    <property type="match status" value="1"/>
</dbReference>
<feature type="domain" description="PUM-HD" evidence="6">
    <location>
        <begin position="449"/>
        <end position="806"/>
    </location>
</feature>
<evidence type="ECO:0000313" key="8">
    <source>
        <dbReference type="Proteomes" id="UP001306508"/>
    </source>
</evidence>
<evidence type="ECO:0000256" key="1">
    <source>
        <dbReference type="ARBA" id="ARBA00022737"/>
    </source>
</evidence>
<keyword evidence="2" id="KW-0694">RNA-binding</keyword>